<keyword evidence="1" id="KW-0472">Membrane</keyword>
<sequence length="305" mass="34230">MDASHEAWRGYEKIRGRRVAGVLSLVLYTIVALGIVSRLVLHCRHKSESKRILFHVILLQAIVGNMPFSIEAVFYPQSERWIASYIAELYADSMLCCALAMLSISWARVAMIGQYERGPVRFRRFILGLAGFVLISTFGTAAGILVYADNSTGADEFNTSVLNLFVVSIGSILILFTSALVLFQATRIYRRMLQSRSMLGPSDFSRSSIKLFVSVWIILLCNTLRVFFIVCDGAEFNFVETMDIVPHTVWASLVPDVFPVICLLYLQRRMPTSSPTSQTSAPSDDVLSTATTTLDVHWNEHRDIR</sequence>
<comment type="caution">
    <text evidence="2">The sequence shown here is derived from an EMBL/GenBank/DDBJ whole genome shotgun (WGS) entry which is preliminary data.</text>
</comment>
<evidence type="ECO:0008006" key="4">
    <source>
        <dbReference type="Google" id="ProtNLM"/>
    </source>
</evidence>
<organism evidence="2 3">
    <name type="scientific">Thraustotheca clavata</name>
    <dbReference type="NCBI Taxonomy" id="74557"/>
    <lineage>
        <taxon>Eukaryota</taxon>
        <taxon>Sar</taxon>
        <taxon>Stramenopiles</taxon>
        <taxon>Oomycota</taxon>
        <taxon>Saprolegniomycetes</taxon>
        <taxon>Saprolegniales</taxon>
        <taxon>Achlyaceae</taxon>
        <taxon>Thraustotheca</taxon>
    </lineage>
</organism>
<keyword evidence="3" id="KW-1185">Reference proteome</keyword>
<evidence type="ECO:0000256" key="1">
    <source>
        <dbReference type="SAM" id="Phobius"/>
    </source>
</evidence>
<protein>
    <recommendedName>
        <fullName evidence="4">THH1/TOM1/TOM3 domain-containing protein</fullName>
    </recommendedName>
</protein>
<name>A0A1V9ZPA8_9STRA</name>
<evidence type="ECO:0000313" key="3">
    <source>
        <dbReference type="Proteomes" id="UP000243217"/>
    </source>
</evidence>
<feature type="transmembrane region" description="Helical" evidence="1">
    <location>
        <begin position="125"/>
        <end position="148"/>
    </location>
</feature>
<feature type="transmembrane region" description="Helical" evidence="1">
    <location>
        <begin position="82"/>
        <end position="104"/>
    </location>
</feature>
<dbReference type="OrthoDB" id="74860at2759"/>
<feature type="transmembrane region" description="Helical" evidence="1">
    <location>
        <begin position="207"/>
        <end position="228"/>
    </location>
</feature>
<proteinExistence type="predicted"/>
<dbReference type="AlphaFoldDB" id="A0A1V9ZPA8"/>
<reference evidence="2 3" key="1">
    <citation type="journal article" date="2014" name="Genome Biol. Evol.">
        <title>The secreted proteins of Achlya hypogyna and Thraustotheca clavata identify the ancestral oomycete secretome and reveal gene acquisitions by horizontal gene transfer.</title>
        <authorList>
            <person name="Misner I."/>
            <person name="Blouin N."/>
            <person name="Leonard G."/>
            <person name="Richards T.A."/>
            <person name="Lane C.E."/>
        </authorList>
    </citation>
    <scope>NUCLEOTIDE SEQUENCE [LARGE SCALE GENOMIC DNA]</scope>
    <source>
        <strain evidence="2 3">ATCC 34112</strain>
    </source>
</reference>
<feature type="transmembrane region" description="Helical" evidence="1">
    <location>
        <begin position="20"/>
        <end position="40"/>
    </location>
</feature>
<accession>A0A1V9ZPA8</accession>
<keyword evidence="1" id="KW-1133">Transmembrane helix</keyword>
<feature type="transmembrane region" description="Helical" evidence="1">
    <location>
        <begin position="160"/>
        <end position="186"/>
    </location>
</feature>
<feature type="transmembrane region" description="Helical" evidence="1">
    <location>
        <begin position="52"/>
        <end position="70"/>
    </location>
</feature>
<evidence type="ECO:0000313" key="2">
    <source>
        <dbReference type="EMBL" id="OQR99809.1"/>
    </source>
</evidence>
<dbReference type="EMBL" id="JNBS01001782">
    <property type="protein sequence ID" value="OQR99809.1"/>
    <property type="molecule type" value="Genomic_DNA"/>
</dbReference>
<keyword evidence="1" id="KW-0812">Transmembrane</keyword>
<feature type="transmembrane region" description="Helical" evidence="1">
    <location>
        <begin position="248"/>
        <end position="266"/>
    </location>
</feature>
<dbReference type="Proteomes" id="UP000243217">
    <property type="component" value="Unassembled WGS sequence"/>
</dbReference>
<gene>
    <name evidence="2" type="ORF">THRCLA_06386</name>
</gene>